<gene>
    <name evidence="2" type="ORF">HfxHF1_485</name>
</gene>
<dbReference type="RefSeq" id="YP_009725293.1">
    <property type="nucleotide sequence ID" value="NC_004927.2"/>
</dbReference>
<keyword evidence="3" id="KW-1185">Reference proteome</keyword>
<dbReference type="GeneID" id="43578459"/>
<feature type="compositionally biased region" description="Acidic residues" evidence="1">
    <location>
        <begin position="114"/>
        <end position="128"/>
    </location>
</feature>
<evidence type="ECO:0000313" key="2">
    <source>
        <dbReference type="EMBL" id="QHD55936.1"/>
    </source>
</evidence>
<proteinExistence type="predicted"/>
<reference evidence="2 3" key="1">
    <citation type="journal article" date="2004" name="J. Bacteriol.">
        <title>Haloviruses HF1 and HF2: evidence for a recent and large recombination event.</title>
        <authorList>
            <person name="Tang S.L."/>
            <person name="Nuttall S."/>
            <person name="Dyall-Smith M."/>
        </authorList>
    </citation>
    <scope>NUCLEOTIDE SEQUENCE [LARGE SCALE GENOMIC DNA]</scope>
</reference>
<name>A0A6B9PCT2_9CAUD</name>
<dbReference type="EMBL" id="AY190604">
    <property type="protein sequence ID" value="QHD55936.1"/>
    <property type="molecule type" value="Genomic_DNA"/>
</dbReference>
<dbReference type="KEGG" id="vg:43578459"/>
<evidence type="ECO:0000256" key="1">
    <source>
        <dbReference type="SAM" id="MobiDB-lite"/>
    </source>
</evidence>
<protein>
    <submittedName>
        <fullName evidence="2">Uncharacterized protein</fullName>
    </submittedName>
</protein>
<feature type="region of interest" description="Disordered" evidence="1">
    <location>
        <begin position="103"/>
        <end position="128"/>
    </location>
</feature>
<organism evidence="2 3">
    <name type="scientific">Halophage HF1</name>
    <dbReference type="NCBI Taxonomy" id="2847106"/>
    <lineage>
        <taxon>Viruses</taxon>
        <taxon>Duplodnaviria</taxon>
        <taxon>Heunggongvirae</taxon>
        <taxon>Uroviricota</taxon>
        <taxon>Caudoviricetes</taxon>
        <taxon>Thumleimavirales</taxon>
        <taxon>Hafunaviridae</taxon>
        <taxon>Haloferacalesvirus</taxon>
        <taxon>Haloferacalesvirus moolapense</taxon>
        <taxon>Haloferacalesvirus HF1</taxon>
    </lineage>
</organism>
<sequence length="128" mass="14007">MVRQKQVLLIPLDYESRPAGRYDEVRESEDVSSPKVIQELVPDDGETSVDRAFVNDDRKTLVAGAIADYEAEKAKDAPDVAVQLDALERAVSYMWDVVSGEDVGSEAKRAADLELAESDETTDDSTSA</sequence>
<dbReference type="Proteomes" id="UP000001309">
    <property type="component" value="Segment"/>
</dbReference>
<accession>A0A6B9PCT2</accession>
<evidence type="ECO:0000313" key="3">
    <source>
        <dbReference type="Proteomes" id="UP000001309"/>
    </source>
</evidence>